<name>A0A085MXY7_9BILA</name>
<dbReference type="EMBL" id="KL367602">
    <property type="protein sequence ID" value="KFD62083.1"/>
    <property type="molecule type" value="Genomic_DNA"/>
</dbReference>
<accession>A0A085MXY7</accession>
<reference evidence="1" key="1">
    <citation type="journal article" date="2014" name="Nat. Genet.">
        <title>Genome and transcriptome of the porcine whipworm Trichuris suis.</title>
        <authorList>
            <person name="Jex A.R."/>
            <person name="Nejsum P."/>
            <person name="Schwarz E.M."/>
            <person name="Hu L."/>
            <person name="Young N.D."/>
            <person name="Hall R.S."/>
            <person name="Korhonen P.K."/>
            <person name="Liao S."/>
            <person name="Thamsborg S."/>
            <person name="Xia J."/>
            <person name="Xu P."/>
            <person name="Wang S."/>
            <person name="Scheerlinck J.P."/>
            <person name="Hofmann A."/>
            <person name="Sternberg P.W."/>
            <person name="Wang J."/>
            <person name="Gasser R.B."/>
        </authorList>
    </citation>
    <scope>NUCLEOTIDE SEQUENCE [LARGE SCALE GENOMIC DNA]</scope>
    <source>
        <strain evidence="1">DCEP-RM93F</strain>
    </source>
</reference>
<dbReference type="AlphaFoldDB" id="A0A085MXY7"/>
<gene>
    <name evidence="1" type="ORF">M514_25685</name>
</gene>
<sequence length="271" mass="29948">MSSVYSVLEPFDHSTGSVVACVDTKDSWGFCAGWLSMVARTKARLVSSKAANASTEKWIAFSPDLDETRRSSGAQGCRRFRNEAAIKIHTAQKATQFAHNSVGRNVETQELQAGLAENALVRVDSDSLCFVFLFCHACHQYVIQIHKAKVQSSRHLVHESLKSLRRAPQTKRHAQIFEEAERCSNCSFGDVFGVNRDLVVSTHEVNLQEYSPPVKSPGKIIEVWNRVSVWLCCIIQSAIIATWPPGAGLLLGHHMQLGCPTAPGWSDNSKL</sequence>
<protein>
    <submittedName>
        <fullName evidence="1">Uncharacterized protein</fullName>
    </submittedName>
</protein>
<organism evidence="1">
    <name type="scientific">Trichuris suis</name>
    <name type="common">pig whipworm</name>
    <dbReference type="NCBI Taxonomy" id="68888"/>
    <lineage>
        <taxon>Eukaryota</taxon>
        <taxon>Metazoa</taxon>
        <taxon>Ecdysozoa</taxon>
        <taxon>Nematoda</taxon>
        <taxon>Enoplea</taxon>
        <taxon>Dorylaimia</taxon>
        <taxon>Trichinellida</taxon>
        <taxon>Trichuridae</taxon>
        <taxon>Trichuris</taxon>
    </lineage>
</organism>
<evidence type="ECO:0000313" key="1">
    <source>
        <dbReference type="EMBL" id="KFD62083.1"/>
    </source>
</evidence>
<proteinExistence type="predicted"/>
<dbReference type="Proteomes" id="UP000030758">
    <property type="component" value="Unassembled WGS sequence"/>
</dbReference>